<dbReference type="EC" id="2.3.1.-" evidence="3"/>
<comment type="caution">
    <text evidence="3">The sequence shown here is derived from an EMBL/GenBank/DDBJ whole genome shotgun (WGS) entry which is preliminary data.</text>
</comment>
<evidence type="ECO:0000313" key="4">
    <source>
        <dbReference type="Proteomes" id="UP001354709"/>
    </source>
</evidence>
<keyword evidence="3" id="KW-0808">Transferase</keyword>
<dbReference type="InterPro" id="IPR016181">
    <property type="entry name" value="Acyl_CoA_acyltransferase"/>
</dbReference>
<accession>A0ABU7Q3U4</accession>
<organism evidence="3 4">
    <name type="scientific">Streptomyces asiaticus subsp. ignotus</name>
    <dbReference type="NCBI Taxonomy" id="3098222"/>
    <lineage>
        <taxon>Bacteria</taxon>
        <taxon>Bacillati</taxon>
        <taxon>Actinomycetota</taxon>
        <taxon>Actinomycetes</taxon>
        <taxon>Kitasatosporales</taxon>
        <taxon>Streptomycetaceae</taxon>
        <taxon>Streptomyces</taxon>
        <taxon>Streptomyces violaceusniger group</taxon>
    </lineage>
</organism>
<keyword evidence="4" id="KW-1185">Reference proteome</keyword>
<proteinExistence type="predicted"/>
<dbReference type="GO" id="GO:0016746">
    <property type="term" value="F:acyltransferase activity"/>
    <property type="evidence" value="ECO:0007669"/>
    <property type="project" value="UniProtKB-KW"/>
</dbReference>
<dbReference type="SUPFAM" id="SSF55729">
    <property type="entry name" value="Acyl-CoA N-acyltransferases (Nat)"/>
    <property type="match status" value="1"/>
</dbReference>
<dbReference type="Gene3D" id="3.40.630.30">
    <property type="match status" value="1"/>
</dbReference>
<gene>
    <name evidence="3" type="ORF">V2J94_29715</name>
</gene>
<feature type="compositionally biased region" description="Low complexity" evidence="1">
    <location>
        <begin position="1"/>
        <end position="16"/>
    </location>
</feature>
<keyword evidence="3" id="KW-0012">Acyltransferase</keyword>
<dbReference type="Proteomes" id="UP001354709">
    <property type="component" value="Unassembled WGS sequence"/>
</dbReference>
<reference evidence="3 4" key="1">
    <citation type="submission" date="2023-11" db="EMBL/GenBank/DDBJ databases">
        <title>30 novel species of actinomycetes from the DSMZ collection.</title>
        <authorList>
            <person name="Nouioui I."/>
        </authorList>
    </citation>
    <scope>NUCLEOTIDE SEQUENCE [LARGE SCALE GENOMIC DNA]</scope>
    <source>
        <strain evidence="3 4">DSM 41524</strain>
    </source>
</reference>
<name>A0ABU7Q3U4_9ACTN</name>
<sequence>MGRSAPRLARAAGPAPDRCHCPPRRNTHPHPAGIVRRSVAGERAARAVFRAKSARALSTGQGPPHGAGLAVALGSGTGLDLADPVEGFRRSHHWDHPSDASSRRTGRVELAMLVEDAWQSKGLGTALALRAVALAQATGQHTLMASVLAVNHRALALVRRMCPSYTMTGGGERTFRMRL</sequence>
<dbReference type="EMBL" id="JAZBJO010000022">
    <property type="protein sequence ID" value="MEE4596023.1"/>
    <property type="molecule type" value="Genomic_DNA"/>
</dbReference>
<feature type="region of interest" description="Disordered" evidence="1">
    <location>
        <begin position="1"/>
        <end position="37"/>
    </location>
</feature>
<evidence type="ECO:0000313" key="3">
    <source>
        <dbReference type="EMBL" id="MEE4596023.1"/>
    </source>
</evidence>
<dbReference type="Pfam" id="PF00583">
    <property type="entry name" value="Acetyltransf_1"/>
    <property type="match status" value="1"/>
</dbReference>
<evidence type="ECO:0000259" key="2">
    <source>
        <dbReference type="Pfam" id="PF00583"/>
    </source>
</evidence>
<dbReference type="InterPro" id="IPR000182">
    <property type="entry name" value="GNAT_dom"/>
</dbReference>
<dbReference type="RefSeq" id="WP_330812451.1">
    <property type="nucleotide sequence ID" value="NZ_JAZBJO010000022.1"/>
</dbReference>
<evidence type="ECO:0000256" key="1">
    <source>
        <dbReference type="SAM" id="MobiDB-lite"/>
    </source>
</evidence>
<protein>
    <submittedName>
        <fullName evidence="3">GNAT family N-acetyltransferase</fullName>
        <ecNumber evidence="3">2.3.1.-</ecNumber>
    </submittedName>
</protein>
<feature type="domain" description="N-acetyltransferase" evidence="2">
    <location>
        <begin position="104"/>
        <end position="160"/>
    </location>
</feature>